<keyword evidence="1" id="KW-0732">Signal</keyword>
<evidence type="ECO:0000313" key="2">
    <source>
        <dbReference type="EMBL" id="KOF73488.1"/>
    </source>
</evidence>
<sequence length="176" mass="19923">MGAHHTVFVGFIFSQLVIAWAQITDFEVSFSVEAEYFESQIKYPVHPRSAASMQETVWMHEGEKIHLCFCALNDITIQSVNVVYSNDGDEDIVNFYTDAIEIGTFQTHSMSNRMVPSSNLLQNNVYDIESGPHNITIEVHKADRYGVEFDRVDVVIQNNTRAKVLHNVGCDTSFCP</sequence>
<evidence type="ECO:0008006" key="3">
    <source>
        <dbReference type="Google" id="ProtNLM"/>
    </source>
</evidence>
<feature type="signal peptide" evidence="1">
    <location>
        <begin position="1"/>
        <end position="21"/>
    </location>
</feature>
<dbReference type="EMBL" id="KQ423139">
    <property type="protein sequence ID" value="KOF73488.1"/>
    <property type="molecule type" value="Genomic_DNA"/>
</dbReference>
<name>A0A0L8G9A5_OCTBM</name>
<reference evidence="2" key="1">
    <citation type="submission" date="2015-07" db="EMBL/GenBank/DDBJ databases">
        <title>MeaNS - Measles Nucleotide Surveillance Program.</title>
        <authorList>
            <person name="Tran T."/>
            <person name="Druce J."/>
        </authorList>
    </citation>
    <scope>NUCLEOTIDE SEQUENCE</scope>
    <source>
        <strain evidence="2">UCB-OBI-ISO-001</strain>
        <tissue evidence="2">Gonad</tissue>
    </source>
</reference>
<proteinExistence type="predicted"/>
<protein>
    <recommendedName>
        <fullName evidence="3">GOLD domain-containing protein</fullName>
    </recommendedName>
</protein>
<feature type="chain" id="PRO_5005582816" description="GOLD domain-containing protein" evidence="1">
    <location>
        <begin position="22"/>
        <end position="176"/>
    </location>
</feature>
<accession>A0A0L8G9A5</accession>
<dbReference type="AlphaFoldDB" id="A0A0L8G9A5"/>
<evidence type="ECO:0000256" key="1">
    <source>
        <dbReference type="SAM" id="SignalP"/>
    </source>
</evidence>
<gene>
    <name evidence="2" type="ORF">OCBIM_22037840mg</name>
</gene>
<organism evidence="2">
    <name type="scientific">Octopus bimaculoides</name>
    <name type="common">California two-spotted octopus</name>
    <dbReference type="NCBI Taxonomy" id="37653"/>
    <lineage>
        <taxon>Eukaryota</taxon>
        <taxon>Metazoa</taxon>
        <taxon>Spiralia</taxon>
        <taxon>Lophotrochozoa</taxon>
        <taxon>Mollusca</taxon>
        <taxon>Cephalopoda</taxon>
        <taxon>Coleoidea</taxon>
        <taxon>Octopodiformes</taxon>
        <taxon>Octopoda</taxon>
        <taxon>Incirrata</taxon>
        <taxon>Octopodidae</taxon>
        <taxon>Octopus</taxon>
    </lineage>
</organism>